<evidence type="ECO:0000313" key="1">
    <source>
        <dbReference type="EMBL" id="KAJ2900148.1"/>
    </source>
</evidence>
<accession>A0AAD5RNT0</accession>
<keyword evidence="2" id="KW-1185">Reference proteome</keyword>
<gene>
    <name evidence="1" type="ORF">MKZ38_002562</name>
</gene>
<dbReference type="EMBL" id="JAKWBI020000178">
    <property type="protein sequence ID" value="KAJ2900148.1"/>
    <property type="molecule type" value="Genomic_DNA"/>
</dbReference>
<proteinExistence type="predicted"/>
<name>A0AAD5RNT0_9PEZI</name>
<comment type="caution">
    <text evidence="1">The sequence shown here is derived from an EMBL/GenBank/DDBJ whole genome shotgun (WGS) entry which is preliminary data.</text>
</comment>
<organism evidence="1 2">
    <name type="scientific">Zalerion maritima</name>
    <dbReference type="NCBI Taxonomy" id="339359"/>
    <lineage>
        <taxon>Eukaryota</taxon>
        <taxon>Fungi</taxon>
        <taxon>Dikarya</taxon>
        <taxon>Ascomycota</taxon>
        <taxon>Pezizomycotina</taxon>
        <taxon>Sordariomycetes</taxon>
        <taxon>Lulworthiomycetidae</taxon>
        <taxon>Lulworthiales</taxon>
        <taxon>Lulworthiaceae</taxon>
        <taxon>Zalerion</taxon>
    </lineage>
</organism>
<sequence>MKLTYFNRNTHLQLAASDMAPPSSRPAMLARANTEEIIPTYFPYSVYATSARTITRIIEYIPDPPMF</sequence>
<reference evidence="1" key="1">
    <citation type="submission" date="2022-07" db="EMBL/GenBank/DDBJ databases">
        <title>Draft genome sequence of Zalerion maritima ATCC 34329, a (micro)plastics degrading marine fungus.</title>
        <authorList>
            <person name="Paco A."/>
            <person name="Goncalves M.F.M."/>
            <person name="Rocha-Santos T.A.P."/>
            <person name="Alves A."/>
        </authorList>
    </citation>
    <scope>NUCLEOTIDE SEQUENCE</scope>
    <source>
        <strain evidence="1">ATCC 34329</strain>
    </source>
</reference>
<dbReference type="Proteomes" id="UP001201980">
    <property type="component" value="Unassembled WGS sequence"/>
</dbReference>
<dbReference type="AlphaFoldDB" id="A0AAD5RNT0"/>
<protein>
    <submittedName>
        <fullName evidence="1">Efflux pump aflT</fullName>
    </submittedName>
</protein>
<evidence type="ECO:0000313" key="2">
    <source>
        <dbReference type="Proteomes" id="UP001201980"/>
    </source>
</evidence>